<reference evidence="2" key="2">
    <citation type="submission" date="2021-09" db="EMBL/GenBank/DDBJ databases">
        <authorList>
            <person name="Jia N."/>
            <person name="Wang J."/>
            <person name="Shi W."/>
            <person name="Du L."/>
            <person name="Sun Y."/>
            <person name="Zhan W."/>
            <person name="Jiang J."/>
            <person name="Wang Q."/>
            <person name="Zhang B."/>
            <person name="Ji P."/>
            <person name="Sakyi L.B."/>
            <person name="Cui X."/>
            <person name="Yuan T."/>
            <person name="Jiang B."/>
            <person name="Yang W."/>
            <person name="Lam T.T.-Y."/>
            <person name="Chang Q."/>
            <person name="Ding S."/>
            <person name="Wang X."/>
            <person name="Zhu J."/>
            <person name="Ruan X."/>
            <person name="Zhao L."/>
            <person name="Wei J."/>
            <person name="Que T."/>
            <person name="Du C."/>
            <person name="Cheng J."/>
            <person name="Dai P."/>
            <person name="Han X."/>
            <person name="Huang E."/>
            <person name="Gao Y."/>
            <person name="Liu J."/>
            <person name="Shao H."/>
            <person name="Ye R."/>
            <person name="Li L."/>
            <person name="Wei W."/>
            <person name="Wang X."/>
            <person name="Wang C."/>
            <person name="Huo Q."/>
            <person name="Li W."/>
            <person name="Guo W."/>
            <person name="Chen H."/>
            <person name="Chen S."/>
            <person name="Zhou L."/>
            <person name="Zhou L."/>
            <person name="Ni X."/>
            <person name="Tian J."/>
            <person name="Zhou Y."/>
            <person name="Sheng Y."/>
            <person name="Liu T."/>
            <person name="Pan Y."/>
            <person name="Xia L."/>
            <person name="Li J."/>
            <person name="Zhao F."/>
            <person name="Cao W."/>
        </authorList>
    </citation>
    <scope>NUCLEOTIDE SEQUENCE</scope>
    <source>
        <strain evidence="2">Rsan-2018</strain>
        <tissue evidence="2">Larvae</tissue>
    </source>
</reference>
<comment type="caution">
    <text evidence="2">The sequence shown here is derived from an EMBL/GenBank/DDBJ whole genome shotgun (WGS) entry which is preliminary data.</text>
</comment>
<proteinExistence type="predicted"/>
<organism evidence="2 3">
    <name type="scientific">Rhipicephalus sanguineus</name>
    <name type="common">Brown dog tick</name>
    <name type="synonym">Ixodes sanguineus</name>
    <dbReference type="NCBI Taxonomy" id="34632"/>
    <lineage>
        <taxon>Eukaryota</taxon>
        <taxon>Metazoa</taxon>
        <taxon>Ecdysozoa</taxon>
        <taxon>Arthropoda</taxon>
        <taxon>Chelicerata</taxon>
        <taxon>Arachnida</taxon>
        <taxon>Acari</taxon>
        <taxon>Parasitiformes</taxon>
        <taxon>Ixodida</taxon>
        <taxon>Ixodoidea</taxon>
        <taxon>Ixodidae</taxon>
        <taxon>Rhipicephalinae</taxon>
        <taxon>Rhipicephalus</taxon>
        <taxon>Rhipicephalus</taxon>
    </lineage>
</organism>
<dbReference type="EMBL" id="JABSTV010001255">
    <property type="protein sequence ID" value="KAH7934968.1"/>
    <property type="molecule type" value="Genomic_DNA"/>
</dbReference>
<name>A0A9D4SM55_RHISA</name>
<gene>
    <name evidence="2" type="ORF">HPB52_002512</name>
</gene>
<feature type="region of interest" description="Disordered" evidence="1">
    <location>
        <begin position="428"/>
        <end position="459"/>
    </location>
</feature>
<keyword evidence="3" id="KW-1185">Reference proteome</keyword>
<sequence length="469" mass="53025">MLGSSTAAVTTFDGQHVPFYVTYLSGDYRCKPYRKSVQYCRTCDDIGHRQDIFPHPKANFCYKSGSEGYTEAHDCQPKFKICGEDHETAAKECKKKLRSSPPPYQVRRQQLNNARAREHRWSSDTDDILGLAASSENPQAFSLHRDPGRSRSQSKQKRSSRSRTPSWSRSGRRITYAATVSGSNGCSSQCITSAFDVSPAERATIRELENKVPELQRTVRERPPAECGTPDLEDRIVQRANWTRLPDTLFSDHNIIEIDVEQTHRLPKSGKARLTDWNAFRKELGDDSTIDDIEAWLNEIVGVADSRNKMIQLDEDNPAVDNHLLHLWEASHHFSNDGDGKGSTKSSSLELHTYNAGTRVRRTASEPELAMLLKTTSGTLSTKMTWHSFRALIDDAHTKTQRRHTIQRLIHSYDSTGEQLLQELETKLRDSDSPQATSNNRATSRECQGAPNEEVDRPFTQAELHAALR</sequence>
<evidence type="ECO:0000256" key="1">
    <source>
        <dbReference type="SAM" id="MobiDB-lite"/>
    </source>
</evidence>
<evidence type="ECO:0000313" key="3">
    <source>
        <dbReference type="Proteomes" id="UP000821837"/>
    </source>
</evidence>
<evidence type="ECO:0000313" key="2">
    <source>
        <dbReference type="EMBL" id="KAH7934968.1"/>
    </source>
</evidence>
<dbReference type="Proteomes" id="UP000821837">
    <property type="component" value="Unassembled WGS sequence"/>
</dbReference>
<reference evidence="2" key="1">
    <citation type="journal article" date="2020" name="Cell">
        <title>Large-Scale Comparative Analyses of Tick Genomes Elucidate Their Genetic Diversity and Vector Capacities.</title>
        <authorList>
            <consortium name="Tick Genome and Microbiome Consortium (TIGMIC)"/>
            <person name="Jia N."/>
            <person name="Wang J."/>
            <person name="Shi W."/>
            <person name="Du L."/>
            <person name="Sun Y."/>
            <person name="Zhan W."/>
            <person name="Jiang J.F."/>
            <person name="Wang Q."/>
            <person name="Zhang B."/>
            <person name="Ji P."/>
            <person name="Bell-Sakyi L."/>
            <person name="Cui X.M."/>
            <person name="Yuan T.T."/>
            <person name="Jiang B.G."/>
            <person name="Yang W.F."/>
            <person name="Lam T.T."/>
            <person name="Chang Q.C."/>
            <person name="Ding S.J."/>
            <person name="Wang X.J."/>
            <person name="Zhu J.G."/>
            <person name="Ruan X.D."/>
            <person name="Zhao L."/>
            <person name="Wei J.T."/>
            <person name="Ye R.Z."/>
            <person name="Que T.C."/>
            <person name="Du C.H."/>
            <person name="Zhou Y.H."/>
            <person name="Cheng J.X."/>
            <person name="Dai P.F."/>
            <person name="Guo W.B."/>
            <person name="Han X.H."/>
            <person name="Huang E.J."/>
            <person name="Li L.F."/>
            <person name="Wei W."/>
            <person name="Gao Y.C."/>
            <person name="Liu J.Z."/>
            <person name="Shao H.Z."/>
            <person name="Wang X."/>
            <person name="Wang C.C."/>
            <person name="Yang T.C."/>
            <person name="Huo Q.B."/>
            <person name="Li W."/>
            <person name="Chen H.Y."/>
            <person name="Chen S.E."/>
            <person name="Zhou L.G."/>
            <person name="Ni X.B."/>
            <person name="Tian J.H."/>
            <person name="Sheng Y."/>
            <person name="Liu T."/>
            <person name="Pan Y.S."/>
            <person name="Xia L.Y."/>
            <person name="Li J."/>
            <person name="Zhao F."/>
            <person name="Cao W.C."/>
        </authorList>
    </citation>
    <scope>NUCLEOTIDE SEQUENCE</scope>
    <source>
        <strain evidence="2">Rsan-2018</strain>
    </source>
</reference>
<feature type="region of interest" description="Disordered" evidence="1">
    <location>
        <begin position="137"/>
        <end position="173"/>
    </location>
</feature>
<dbReference type="VEuPathDB" id="VectorBase:RSAN_029684"/>
<feature type="compositionally biased region" description="Basic residues" evidence="1">
    <location>
        <begin position="152"/>
        <end position="161"/>
    </location>
</feature>
<feature type="compositionally biased region" description="Polar residues" evidence="1">
    <location>
        <begin position="433"/>
        <end position="446"/>
    </location>
</feature>
<dbReference type="AlphaFoldDB" id="A0A9D4SM55"/>
<protein>
    <submittedName>
        <fullName evidence="2">Uncharacterized protein</fullName>
    </submittedName>
</protein>
<accession>A0A9D4SM55</accession>